<protein>
    <recommendedName>
        <fullName evidence="3">Copper type II ascorbate-dependent monooxygenase C-terminal domain-containing protein</fullName>
    </recommendedName>
</protein>
<evidence type="ECO:0000313" key="1">
    <source>
        <dbReference type="EMBL" id="OGZ44895.1"/>
    </source>
</evidence>
<sequence length="299" mass="33713">MKSSTLVYFLALGVVLAGFVVVSKNRVLQQEFRPEYFQHEFSVHFADLLPGEDRYVNTTFSLPVDTFFTEFIPVMQGDTHLLHHGVLTYEVPDSYCSKKWHSILYTVGSEFAMRSALPVPYGLPVRQGKAINLELHFANKGTTTESGLFKLLVIGEKNRRPAYQQGLGARDYCVENRDEFDIPAGVSHFERTMDRPFIMPRDGKLIAWRGHLHAYGTSLSFLRNGVEVFKQTPIQNPNEAADPNSVYLPGKTFSPPLELKKGDIFDVRAVYDKPNELFYPGAMGNGILVIDFGGLEPAW</sequence>
<name>A0A1G2G3Q8_9BACT</name>
<dbReference type="InterPro" id="IPR014784">
    <property type="entry name" value="Cu2_ascorb_mOase-like_C"/>
</dbReference>
<dbReference type="Gene3D" id="2.60.120.230">
    <property type="match status" value="1"/>
</dbReference>
<accession>A0A1G2G3Q8</accession>
<evidence type="ECO:0008006" key="3">
    <source>
        <dbReference type="Google" id="ProtNLM"/>
    </source>
</evidence>
<gene>
    <name evidence="1" type="ORF">A2756_03420</name>
</gene>
<proteinExistence type="predicted"/>
<dbReference type="GO" id="GO:0016715">
    <property type="term" value="F:oxidoreductase activity, acting on paired donors, with incorporation or reduction of molecular oxygen, reduced ascorbate as one donor, and incorporation of one atom of oxygen"/>
    <property type="evidence" value="ECO:0007669"/>
    <property type="project" value="InterPro"/>
</dbReference>
<organism evidence="1 2">
    <name type="scientific">Candidatus Ryanbacteria bacterium RIFCSPHIGHO2_01_FULL_48_27</name>
    <dbReference type="NCBI Taxonomy" id="1802115"/>
    <lineage>
        <taxon>Bacteria</taxon>
        <taxon>Candidatus Ryaniibacteriota</taxon>
    </lineage>
</organism>
<dbReference type="Proteomes" id="UP000177785">
    <property type="component" value="Unassembled WGS sequence"/>
</dbReference>
<dbReference type="EMBL" id="MHNL01000011">
    <property type="protein sequence ID" value="OGZ44895.1"/>
    <property type="molecule type" value="Genomic_DNA"/>
</dbReference>
<comment type="caution">
    <text evidence="1">The sequence shown here is derived from an EMBL/GenBank/DDBJ whole genome shotgun (WGS) entry which is preliminary data.</text>
</comment>
<reference evidence="1 2" key="1">
    <citation type="journal article" date="2016" name="Nat. Commun.">
        <title>Thousands of microbial genomes shed light on interconnected biogeochemical processes in an aquifer system.</title>
        <authorList>
            <person name="Anantharaman K."/>
            <person name="Brown C.T."/>
            <person name="Hug L.A."/>
            <person name="Sharon I."/>
            <person name="Castelle C.J."/>
            <person name="Probst A.J."/>
            <person name="Thomas B.C."/>
            <person name="Singh A."/>
            <person name="Wilkins M.J."/>
            <person name="Karaoz U."/>
            <person name="Brodie E.L."/>
            <person name="Williams K.H."/>
            <person name="Hubbard S.S."/>
            <person name="Banfield J.F."/>
        </authorList>
    </citation>
    <scope>NUCLEOTIDE SEQUENCE [LARGE SCALE GENOMIC DNA]</scope>
</reference>
<dbReference type="AlphaFoldDB" id="A0A1G2G3Q8"/>
<dbReference type="STRING" id="1802115.A2756_03420"/>
<evidence type="ECO:0000313" key="2">
    <source>
        <dbReference type="Proteomes" id="UP000177785"/>
    </source>
</evidence>